<dbReference type="Gene3D" id="3.80.10.10">
    <property type="entry name" value="Ribonuclease Inhibitor"/>
    <property type="match status" value="3"/>
</dbReference>
<accession>A0ABQ8AH73</accession>
<keyword evidence="6" id="KW-0677">Repeat</keyword>
<sequence>MEGNGSLRLVLLHGNLDVWVKEAKNLPNMDRFRRYKKNSTSDPFVTVSIAGAKIGTTFVVDNDENPVWKQHFYVPVAHHAKVVKFVVKDSDRFGAKFIGDVGIPTEELCSGNTIEGLFPILDSSGKPCKKGAVLSLAIQYTPVEMMKFYQMGVGNECEGVPGTYFPLRKGGRVTLYQDAHVEDGTLPSVDLDGGMKYIHGKCWEDMADAIRQAKNLIYITGWSVYHPVRLVRRNNDPTNGTLGDLLKERSQEGVRVLLLVWDDPTSRSFLGYRTRGYMKTSDEETRHFFKNSSVQVIICPRSGGRGLHSFVKKTEVQTIYTHHQKTVIVDAEAAQGRRKIVAFVGGLDVCKGRFDTPKHPLFTTLKTLHKDDFYNNCFGTTEDDGPRQPWHDLHSMIDGPAAYDVLANFEQRWLQASEKRHRISIHRSSSEDALLKIDRIPNIMGLSEASFVDENDPESWHVQNLQCGKNILIDMSIHTAYVKAIRSAQRFIYIENQYFFGSSFNWDSHKIVGANNLIPMEIALKIANKIRARENFAAYILIPMLPEGDPTGIVTQSILQYQYKTMQMMYLTIYKALVEAELDSQYEPQDYLNFFCLGTREVADGNVNNNTKEEDAPQVEALKSRRFMIYVHSKGMIVDDEFVLIGSANINERSLEGSRDTEIAMGGYQPHHSWAEKGSHPRGQIFGYRMSLWAEHLGSLEKGFEEPENMECVRRVRRLSELNWRQYAAEEVTEMTSHLLKYPVQVDRTGKVSSLPGCETFPGLGGSIIDTGFMCLRILLMISVVKSHLHLETSLSSPLLISPKTNLLVNSNHLIHIDVENNILHGNFPLKLLNLTKLISISISGNQFSGMLPPNIGSVSNLELFYVGQNAFTGPIPSSTYIDLSNNQLNGTLELGNISSSSKIEDLRLGDNNFIGSIPRSISKLVNLWRLDLSQLNTQGSVDLPIFSRLKSLNGLYLSHLNTTTTLDLNAILPYLKSLFIHWIFRETMFQLRTVAWFQILHCYLNLLGCGIIEFPELLRTQHNMTTLDISNNKIKGQVPGWLWELPFLEYVSLSNNTLIGFQTPKKHGLSYVRETSLSYLSGANNNFTGKIPSFICELRSLTTLDLSSNKFSGSFPSCLGNFSRILEVLNVRQNHLSGDIPENMSQSLVSLDLGHNRLVGKLPRSFISIPFLQVLNVESNKISDMFPFWLSSLPELQFLTQPCSSFEDNPGLYGPSINEVCGCIHATTCQQSETPDPKEDEDDEEVLSWIAAAIGFVPGVFFGLTMGYVLVSYKPEWFTKAFVPNKRRHHNSLKRSDYHKNIESKNWQDFIRSMHQSQQLYIPTKSRFGRKHSVGFDAEKFQDGLEELNTARARARRVRLSLECETGQQTLQQQEGWCDSNGSVEKIQAKLVKRQEAAAKRERAMDYGLTHQELGSCLRTVNFNLTKTTGDGTGWRDGWLFVHGRTGFLTLVTSEREVANLNNMEQCENVHRTQMKTASRMPNTSTLAAGPSLSDNDSSSPGSIPVVSKARSKLAKDDLAVEVNSRRPGAAPRSHSSPKERLSLPNSGKSLGYPSAKVIRAGKLTETSAQNQRRRNSEPIKQRLALPCLSLCESSAQIPLPSFMYIYTASGTQSWENRTQWVSDLRELLLYIDQEENTCERTMLLMALPIVIILLSE</sequence>
<comment type="caution">
    <text evidence="14">The sequence shown here is derived from an EMBL/GenBank/DDBJ whole genome shotgun (WGS) entry which is preliminary data.</text>
</comment>
<dbReference type="InterPro" id="IPR001611">
    <property type="entry name" value="Leu-rich_rpt"/>
</dbReference>
<dbReference type="InterPro" id="IPR001736">
    <property type="entry name" value="PLipase_D/transphosphatidylase"/>
</dbReference>
<dbReference type="Pfam" id="PF00614">
    <property type="entry name" value="PLDc"/>
    <property type="match status" value="2"/>
</dbReference>
<evidence type="ECO:0000256" key="11">
    <source>
        <dbReference type="SAM" id="MobiDB-lite"/>
    </source>
</evidence>
<keyword evidence="8" id="KW-0106">Calcium</keyword>
<protein>
    <recommendedName>
        <fullName evidence="4">phospholipase D</fullName>
        <ecNumber evidence="4">3.1.4.4</ecNumber>
    </recommendedName>
</protein>
<feature type="region of interest" description="Disordered" evidence="11">
    <location>
        <begin position="1474"/>
        <end position="1554"/>
    </location>
</feature>
<evidence type="ECO:0000256" key="6">
    <source>
        <dbReference type="ARBA" id="ARBA00022737"/>
    </source>
</evidence>
<dbReference type="SMART" id="SM00239">
    <property type="entry name" value="C2"/>
    <property type="match status" value="1"/>
</dbReference>
<reference evidence="14 15" key="1">
    <citation type="submission" date="2021-05" db="EMBL/GenBank/DDBJ databases">
        <title>Genome Assembly of Synthetic Allotetraploid Brassica napus Reveals Homoeologous Exchanges between Subgenomes.</title>
        <authorList>
            <person name="Davis J.T."/>
        </authorList>
    </citation>
    <scope>NUCLEOTIDE SEQUENCE [LARGE SCALE GENOMIC DNA]</scope>
    <source>
        <strain evidence="15">cv. Da-Ae</strain>
        <tissue evidence="14">Seedling</tissue>
    </source>
</reference>
<comment type="similarity">
    <text evidence="3">Belongs to the phospholipase D family. C2-PLD subfamily.</text>
</comment>
<dbReference type="InterPro" id="IPR000008">
    <property type="entry name" value="C2_dom"/>
</dbReference>
<dbReference type="PANTHER" id="PTHR18896:SF130">
    <property type="entry name" value="PHOSPHOLIPASE D GAMMA 2-RELATED"/>
    <property type="match status" value="1"/>
</dbReference>
<evidence type="ECO:0000256" key="2">
    <source>
        <dbReference type="ARBA" id="ARBA00001913"/>
    </source>
</evidence>
<evidence type="ECO:0000313" key="14">
    <source>
        <dbReference type="EMBL" id="KAH0891778.1"/>
    </source>
</evidence>
<dbReference type="Pfam" id="PF00560">
    <property type="entry name" value="LRR_1"/>
    <property type="match status" value="3"/>
</dbReference>
<dbReference type="InterPro" id="IPR035892">
    <property type="entry name" value="C2_domain_sf"/>
</dbReference>
<proteinExistence type="inferred from homology"/>
<dbReference type="InterPro" id="IPR032675">
    <property type="entry name" value="LRR_dom_sf"/>
</dbReference>
<feature type="domain" description="PLD phosphodiesterase" evidence="13">
    <location>
        <begin position="627"/>
        <end position="654"/>
    </location>
</feature>
<evidence type="ECO:0000256" key="7">
    <source>
        <dbReference type="ARBA" id="ARBA00022801"/>
    </source>
</evidence>
<keyword evidence="9" id="KW-0442">Lipid degradation</keyword>
<dbReference type="SUPFAM" id="SSF49562">
    <property type="entry name" value="C2 domain (Calcium/lipid-binding domain, CaLB)"/>
    <property type="match status" value="1"/>
</dbReference>
<feature type="compositionally biased region" description="Polar residues" evidence="11">
    <location>
        <begin position="1476"/>
        <end position="1488"/>
    </location>
</feature>
<keyword evidence="10" id="KW-0443">Lipid metabolism</keyword>
<dbReference type="InterPro" id="IPR024632">
    <property type="entry name" value="PLipase_D_C"/>
</dbReference>
<dbReference type="PANTHER" id="PTHR18896">
    <property type="entry name" value="PHOSPHOLIPASE D"/>
    <property type="match status" value="1"/>
</dbReference>
<dbReference type="SUPFAM" id="SSF56024">
    <property type="entry name" value="Phospholipase D/nuclease"/>
    <property type="match status" value="2"/>
</dbReference>
<evidence type="ECO:0000256" key="3">
    <source>
        <dbReference type="ARBA" id="ARBA00010683"/>
    </source>
</evidence>
<dbReference type="SUPFAM" id="SSF52058">
    <property type="entry name" value="L domain-like"/>
    <property type="match status" value="1"/>
</dbReference>
<dbReference type="InterPro" id="IPR015679">
    <property type="entry name" value="PLipase_D_fam"/>
</dbReference>
<comment type="cofactor">
    <cofactor evidence="2">
        <name>Ca(2+)</name>
        <dbReference type="ChEBI" id="CHEBI:29108"/>
    </cofactor>
</comment>
<evidence type="ECO:0000256" key="8">
    <source>
        <dbReference type="ARBA" id="ARBA00022837"/>
    </source>
</evidence>
<evidence type="ECO:0000313" key="15">
    <source>
        <dbReference type="Proteomes" id="UP000824890"/>
    </source>
</evidence>
<dbReference type="EMBL" id="JAGKQM010000013">
    <property type="protein sequence ID" value="KAH0891778.1"/>
    <property type="molecule type" value="Genomic_DNA"/>
</dbReference>
<dbReference type="PROSITE" id="PS50035">
    <property type="entry name" value="PLD"/>
    <property type="match status" value="2"/>
</dbReference>
<evidence type="ECO:0000256" key="5">
    <source>
        <dbReference type="ARBA" id="ARBA00022723"/>
    </source>
</evidence>
<dbReference type="SMART" id="SM00155">
    <property type="entry name" value="PLDc"/>
    <property type="match status" value="2"/>
</dbReference>
<dbReference type="EC" id="3.1.4.4" evidence="4"/>
<feature type="domain" description="PLD phosphodiesterase" evidence="13">
    <location>
        <begin position="318"/>
        <end position="353"/>
    </location>
</feature>
<evidence type="ECO:0000256" key="9">
    <source>
        <dbReference type="ARBA" id="ARBA00022963"/>
    </source>
</evidence>
<evidence type="ECO:0000259" key="12">
    <source>
        <dbReference type="PROSITE" id="PS50004"/>
    </source>
</evidence>
<evidence type="ECO:0000256" key="10">
    <source>
        <dbReference type="ARBA" id="ARBA00023098"/>
    </source>
</evidence>
<dbReference type="Pfam" id="PF00168">
    <property type="entry name" value="C2"/>
    <property type="match status" value="1"/>
</dbReference>
<feature type="compositionally biased region" description="Low complexity" evidence="11">
    <location>
        <begin position="1491"/>
        <end position="1504"/>
    </location>
</feature>
<gene>
    <name evidence="14" type="ORF">HID58_054207</name>
</gene>
<evidence type="ECO:0000256" key="4">
    <source>
        <dbReference type="ARBA" id="ARBA00012027"/>
    </source>
</evidence>
<name>A0ABQ8AH73_BRANA</name>
<dbReference type="Pfam" id="PF12357">
    <property type="entry name" value="PLD_C"/>
    <property type="match status" value="1"/>
</dbReference>
<feature type="domain" description="C2" evidence="12">
    <location>
        <begin position="1"/>
        <end position="118"/>
    </location>
</feature>
<organism evidence="14 15">
    <name type="scientific">Brassica napus</name>
    <name type="common">Rape</name>
    <dbReference type="NCBI Taxonomy" id="3708"/>
    <lineage>
        <taxon>Eukaryota</taxon>
        <taxon>Viridiplantae</taxon>
        <taxon>Streptophyta</taxon>
        <taxon>Embryophyta</taxon>
        <taxon>Tracheophyta</taxon>
        <taxon>Spermatophyta</taxon>
        <taxon>Magnoliopsida</taxon>
        <taxon>eudicotyledons</taxon>
        <taxon>Gunneridae</taxon>
        <taxon>Pentapetalae</taxon>
        <taxon>rosids</taxon>
        <taxon>malvids</taxon>
        <taxon>Brassicales</taxon>
        <taxon>Brassicaceae</taxon>
        <taxon>Brassiceae</taxon>
        <taxon>Brassica</taxon>
    </lineage>
</organism>
<dbReference type="Proteomes" id="UP000824890">
    <property type="component" value="Unassembled WGS sequence"/>
</dbReference>
<keyword evidence="15" id="KW-1185">Reference proteome</keyword>
<evidence type="ECO:0000259" key="13">
    <source>
        <dbReference type="PROSITE" id="PS50035"/>
    </source>
</evidence>
<dbReference type="Gene3D" id="3.30.870.10">
    <property type="entry name" value="Endonuclease Chain A"/>
    <property type="match status" value="2"/>
</dbReference>
<dbReference type="Gene3D" id="2.60.40.150">
    <property type="entry name" value="C2 domain"/>
    <property type="match status" value="1"/>
</dbReference>
<dbReference type="CDD" id="cd04015">
    <property type="entry name" value="C2_plant_PLD"/>
    <property type="match status" value="1"/>
</dbReference>
<dbReference type="SUPFAM" id="SSF52047">
    <property type="entry name" value="RNI-like"/>
    <property type="match status" value="1"/>
</dbReference>
<keyword evidence="7" id="KW-0378">Hydrolase</keyword>
<evidence type="ECO:0000256" key="1">
    <source>
        <dbReference type="ARBA" id="ARBA00000798"/>
    </source>
</evidence>
<dbReference type="PROSITE" id="PS50004">
    <property type="entry name" value="C2"/>
    <property type="match status" value="1"/>
</dbReference>
<comment type="catalytic activity">
    <reaction evidence="1">
        <text>a 1,2-diacyl-sn-glycero-3-phosphocholine + H2O = a 1,2-diacyl-sn-glycero-3-phosphate + choline + H(+)</text>
        <dbReference type="Rhea" id="RHEA:14445"/>
        <dbReference type="ChEBI" id="CHEBI:15354"/>
        <dbReference type="ChEBI" id="CHEBI:15377"/>
        <dbReference type="ChEBI" id="CHEBI:15378"/>
        <dbReference type="ChEBI" id="CHEBI:57643"/>
        <dbReference type="ChEBI" id="CHEBI:58608"/>
        <dbReference type="EC" id="3.1.4.4"/>
    </reaction>
</comment>
<keyword evidence="5" id="KW-0479">Metal-binding</keyword>